<name>A0A9D5X584_9ACTN</name>
<proteinExistence type="inferred from homology"/>
<dbReference type="InterPro" id="IPR002729">
    <property type="entry name" value="CRISPR-assoc_Cas1"/>
</dbReference>
<dbReference type="Gene3D" id="3.100.10.20">
    <property type="entry name" value="CRISPR-associated endonuclease Cas1, N-terminal domain"/>
    <property type="match status" value="1"/>
</dbReference>
<dbReference type="Pfam" id="PF01867">
    <property type="entry name" value="Cas_Cas1"/>
    <property type="match status" value="1"/>
</dbReference>
<dbReference type="GO" id="GO:0051607">
    <property type="term" value="P:defense response to virus"/>
    <property type="evidence" value="ECO:0007669"/>
    <property type="project" value="UniProtKB-UniRule"/>
</dbReference>
<comment type="cofactor">
    <cofactor evidence="10">
        <name>Mg(2+)</name>
        <dbReference type="ChEBI" id="CHEBI:18420"/>
    </cofactor>
    <cofactor evidence="10">
        <name>Mn(2+)</name>
        <dbReference type="ChEBI" id="CHEBI:29035"/>
    </cofactor>
</comment>
<sequence length="292" mass="33112">MGFRTVLIESPSKCTYQGGYMIVQVENDVHKIHLSEISSVVLSAQRVFLSAYLLSELSKNKIALIVSDEKHNPIGQYLPLYGAHNTSSRIVEQLSWSLPQKKRVWQKVVQEKINHQADLLSLVDLNDEAEVIRQYSLDVRSGDSSNREAVAAKYYFSALFGNEFCRDDDTPLNAALNYGYSILMSTVAREIVSRGYLTQTGICHRSEFNQFNFACDLMEPFRPVVDKTILSKFEGDFSKELRHHLSDLVNEELPYKDGRYRLSSVISGFVQDCLNSLNKKTSVSDISSFELS</sequence>
<dbReference type="NCBIfam" id="TIGR03639">
    <property type="entry name" value="cas1_NMENI"/>
    <property type="match status" value="1"/>
</dbReference>
<comment type="caution">
    <text evidence="11">The sequence shown here is derived from an EMBL/GenBank/DDBJ whole genome shotgun (WGS) entry which is preliminary data.</text>
</comment>
<dbReference type="GO" id="GO:0003677">
    <property type="term" value="F:DNA binding"/>
    <property type="evidence" value="ECO:0007669"/>
    <property type="project" value="UniProtKB-KW"/>
</dbReference>
<evidence type="ECO:0000256" key="8">
    <source>
        <dbReference type="ARBA" id="ARBA00023211"/>
    </source>
</evidence>
<keyword evidence="3 10" id="KW-0255">Endonuclease</keyword>
<evidence type="ECO:0000256" key="4">
    <source>
        <dbReference type="ARBA" id="ARBA00022801"/>
    </source>
</evidence>
<dbReference type="PANTHER" id="PTHR34353:SF2">
    <property type="entry name" value="CRISPR-ASSOCIATED ENDONUCLEASE CAS1 1"/>
    <property type="match status" value="1"/>
</dbReference>
<evidence type="ECO:0000256" key="1">
    <source>
        <dbReference type="ARBA" id="ARBA00022722"/>
    </source>
</evidence>
<evidence type="ECO:0000256" key="2">
    <source>
        <dbReference type="ARBA" id="ARBA00022723"/>
    </source>
</evidence>
<evidence type="ECO:0000256" key="6">
    <source>
        <dbReference type="ARBA" id="ARBA00023118"/>
    </source>
</evidence>
<dbReference type="GO" id="GO:0004520">
    <property type="term" value="F:DNA endonuclease activity"/>
    <property type="evidence" value="ECO:0007669"/>
    <property type="project" value="InterPro"/>
</dbReference>
<gene>
    <name evidence="10 11" type="primary">cas1</name>
    <name evidence="11" type="ORF">HXK24_03905</name>
</gene>
<organism evidence="11 12">
    <name type="scientific">Lancefieldella parvula</name>
    <dbReference type="NCBI Taxonomy" id="1382"/>
    <lineage>
        <taxon>Bacteria</taxon>
        <taxon>Bacillati</taxon>
        <taxon>Actinomycetota</taxon>
        <taxon>Coriobacteriia</taxon>
        <taxon>Coriobacteriales</taxon>
        <taxon>Atopobiaceae</taxon>
        <taxon>Lancefieldella</taxon>
    </lineage>
</organism>
<dbReference type="InterPro" id="IPR019855">
    <property type="entry name" value="CRISPR-assoc_Cas1_NMENI"/>
</dbReference>
<evidence type="ECO:0000256" key="9">
    <source>
        <dbReference type="ARBA" id="ARBA00038592"/>
    </source>
</evidence>
<evidence type="ECO:0000256" key="10">
    <source>
        <dbReference type="HAMAP-Rule" id="MF_01470"/>
    </source>
</evidence>
<dbReference type="EMBL" id="JABZGU010000075">
    <property type="protein sequence ID" value="MBF4802952.1"/>
    <property type="molecule type" value="Genomic_DNA"/>
</dbReference>
<dbReference type="GO" id="GO:0016787">
    <property type="term" value="F:hydrolase activity"/>
    <property type="evidence" value="ECO:0007669"/>
    <property type="project" value="UniProtKB-KW"/>
</dbReference>
<evidence type="ECO:0000256" key="3">
    <source>
        <dbReference type="ARBA" id="ARBA00022759"/>
    </source>
</evidence>
<dbReference type="GO" id="GO:0043571">
    <property type="term" value="P:maintenance of CRISPR repeat elements"/>
    <property type="evidence" value="ECO:0007669"/>
    <property type="project" value="UniProtKB-UniRule"/>
</dbReference>
<reference evidence="11" key="1">
    <citation type="submission" date="2020-04" db="EMBL/GenBank/DDBJ databases">
        <title>Deep metagenomics examines the oral microbiome during advanced dental caries in children, revealing novel taxa and co-occurrences with host molecules.</title>
        <authorList>
            <person name="Baker J.L."/>
            <person name="Morton J.T."/>
            <person name="Dinis M."/>
            <person name="Alvarez R."/>
            <person name="Tran N.C."/>
            <person name="Knight R."/>
            <person name="Edlund A."/>
        </authorList>
    </citation>
    <scope>NUCLEOTIDE SEQUENCE</scope>
    <source>
        <strain evidence="11">JCVI_3_bin.11</strain>
    </source>
</reference>
<protein>
    <recommendedName>
        <fullName evidence="10">CRISPR-associated endonuclease Cas1</fullName>
        <ecNumber evidence="10">3.1.-.-</ecNumber>
    </recommendedName>
</protein>
<feature type="binding site" evidence="10">
    <location>
        <position position="204"/>
    </location>
    <ligand>
        <name>Mn(2+)</name>
        <dbReference type="ChEBI" id="CHEBI:29035"/>
    </ligand>
</feature>
<evidence type="ECO:0000313" key="11">
    <source>
        <dbReference type="EMBL" id="MBF4802952.1"/>
    </source>
</evidence>
<comment type="function">
    <text evidence="10">CRISPR (clustered regularly interspaced short palindromic repeat), is an adaptive immune system that provides protection against mobile genetic elements (viruses, transposable elements and conjugative plasmids). CRISPR clusters contain spacers, sequences complementary to antecedent mobile elements, and target invading nucleic acids. CRISPR clusters are transcribed and processed into CRISPR RNA (crRNA). Acts as a dsDNA endonuclease. Involved in the integration of spacer DNA into the CRISPR cassette.</text>
</comment>
<dbReference type="Proteomes" id="UP000787322">
    <property type="component" value="Unassembled WGS sequence"/>
</dbReference>
<keyword evidence="8 10" id="KW-0464">Manganese</keyword>
<dbReference type="PANTHER" id="PTHR34353">
    <property type="entry name" value="CRISPR-ASSOCIATED ENDONUCLEASE CAS1 1"/>
    <property type="match status" value="1"/>
</dbReference>
<accession>A0A9D5X584</accession>
<keyword evidence="5 10" id="KW-0460">Magnesium</keyword>
<dbReference type="InterPro" id="IPR042206">
    <property type="entry name" value="CRISPR-assoc_Cas1_C"/>
</dbReference>
<dbReference type="EC" id="3.1.-.-" evidence="10"/>
<keyword evidence="2 10" id="KW-0479">Metal-binding</keyword>
<evidence type="ECO:0000256" key="5">
    <source>
        <dbReference type="ARBA" id="ARBA00022842"/>
    </source>
</evidence>
<dbReference type="Gene3D" id="1.20.120.920">
    <property type="entry name" value="CRISPR-associated endonuclease Cas1, C-terminal domain"/>
    <property type="match status" value="1"/>
</dbReference>
<dbReference type="HAMAP" id="MF_01470">
    <property type="entry name" value="Cas1"/>
    <property type="match status" value="1"/>
</dbReference>
<keyword evidence="7 10" id="KW-0238">DNA-binding</keyword>
<dbReference type="InterPro" id="IPR042211">
    <property type="entry name" value="CRISPR-assoc_Cas1_N"/>
</dbReference>
<dbReference type="NCBIfam" id="TIGR00287">
    <property type="entry name" value="cas1"/>
    <property type="match status" value="1"/>
</dbReference>
<dbReference type="InterPro" id="IPR050646">
    <property type="entry name" value="Cas1"/>
</dbReference>
<feature type="binding site" evidence="10">
    <location>
        <position position="219"/>
    </location>
    <ligand>
        <name>Mn(2+)</name>
        <dbReference type="ChEBI" id="CHEBI:29035"/>
    </ligand>
</feature>
<dbReference type="AlphaFoldDB" id="A0A9D5X584"/>
<keyword evidence="6 10" id="KW-0051">Antiviral defense</keyword>
<evidence type="ECO:0000313" key="12">
    <source>
        <dbReference type="Proteomes" id="UP000787322"/>
    </source>
</evidence>
<comment type="similarity">
    <text evidence="10">Belongs to the CRISPR-associated endonuclease Cas1 family.</text>
</comment>
<keyword evidence="4 10" id="KW-0378">Hydrolase</keyword>
<dbReference type="GO" id="GO:0046872">
    <property type="term" value="F:metal ion binding"/>
    <property type="evidence" value="ECO:0007669"/>
    <property type="project" value="UniProtKB-UniRule"/>
</dbReference>
<comment type="subunit">
    <text evidence="9 10">Homodimer, forms a heterotetramer with a Cas2 homodimer.</text>
</comment>
<keyword evidence="1 10" id="KW-0540">Nuclease</keyword>
<evidence type="ECO:0000256" key="7">
    <source>
        <dbReference type="ARBA" id="ARBA00023125"/>
    </source>
</evidence>
<feature type="binding site" evidence="10">
    <location>
        <position position="148"/>
    </location>
    <ligand>
        <name>Mn(2+)</name>
        <dbReference type="ChEBI" id="CHEBI:29035"/>
    </ligand>
</feature>